<protein>
    <recommendedName>
        <fullName evidence="6">FAD-binding domain-containing protein</fullName>
    </recommendedName>
</protein>
<evidence type="ECO:0000256" key="3">
    <source>
        <dbReference type="ARBA" id="ARBA00022827"/>
    </source>
</evidence>
<keyword evidence="8" id="KW-1185">Reference proteome</keyword>
<keyword evidence="3" id="KW-0274">FAD</keyword>
<accession>A0A8A3PF27</accession>
<dbReference type="InterPro" id="IPR002938">
    <property type="entry name" value="FAD-bd"/>
</dbReference>
<dbReference type="InterPro" id="IPR036188">
    <property type="entry name" value="FAD/NAD-bd_sf"/>
</dbReference>
<evidence type="ECO:0000256" key="2">
    <source>
        <dbReference type="ARBA" id="ARBA00022630"/>
    </source>
</evidence>
<dbReference type="EMBL" id="CP063408">
    <property type="protein sequence ID" value="QSZ33654.1"/>
    <property type="molecule type" value="Genomic_DNA"/>
</dbReference>
<keyword evidence="2" id="KW-0285">Flavoprotein</keyword>
<proteinExistence type="inferred from homology"/>
<evidence type="ECO:0000259" key="6">
    <source>
        <dbReference type="Pfam" id="PF01494"/>
    </source>
</evidence>
<keyword evidence="4" id="KW-0560">Oxidoreductase</keyword>
<dbReference type="GO" id="GO:0004497">
    <property type="term" value="F:monooxygenase activity"/>
    <property type="evidence" value="ECO:0007669"/>
    <property type="project" value="UniProtKB-KW"/>
</dbReference>
<dbReference type="PRINTS" id="PR00420">
    <property type="entry name" value="RNGMNOXGNASE"/>
</dbReference>
<reference evidence="7" key="1">
    <citation type="submission" date="2020-10" db="EMBL/GenBank/DDBJ databases">
        <title>Genome Sequence of Monilinia vaccinii-corymbosi Sheds Light on Mummy Berry Disease Infection of Blueberry and Mating Type.</title>
        <authorList>
            <person name="Yow A.G."/>
            <person name="Zhang Y."/>
            <person name="Bansal K."/>
            <person name="Eacker S.M."/>
            <person name="Sullivan S."/>
            <person name="Liachko I."/>
            <person name="Cubeta M.A."/>
            <person name="Rollins J.A."/>
            <person name="Ashrafi H."/>
        </authorList>
    </citation>
    <scope>NUCLEOTIDE SEQUENCE</scope>
    <source>
        <strain evidence="7">RL-1</strain>
    </source>
</reference>
<evidence type="ECO:0000256" key="5">
    <source>
        <dbReference type="ARBA" id="ARBA00023033"/>
    </source>
</evidence>
<feature type="domain" description="FAD-binding" evidence="6">
    <location>
        <begin position="8"/>
        <end position="330"/>
    </location>
</feature>
<evidence type="ECO:0000313" key="8">
    <source>
        <dbReference type="Proteomes" id="UP000672032"/>
    </source>
</evidence>
<dbReference type="Pfam" id="PF01494">
    <property type="entry name" value="FAD_binding_3"/>
    <property type="match status" value="1"/>
</dbReference>
<dbReference type="PANTHER" id="PTHR13789:SF309">
    <property type="entry name" value="PUTATIVE (AFU_ORTHOLOGUE AFUA_6G14510)-RELATED"/>
    <property type="match status" value="1"/>
</dbReference>
<dbReference type="PANTHER" id="PTHR13789">
    <property type="entry name" value="MONOOXYGENASE"/>
    <property type="match status" value="1"/>
</dbReference>
<dbReference type="OrthoDB" id="10029326at2759"/>
<dbReference type="SUPFAM" id="SSF51905">
    <property type="entry name" value="FAD/NAD(P)-binding domain"/>
    <property type="match status" value="1"/>
</dbReference>
<evidence type="ECO:0000313" key="7">
    <source>
        <dbReference type="EMBL" id="QSZ33654.1"/>
    </source>
</evidence>
<keyword evidence="5" id="KW-0503">Monooxygenase</keyword>
<evidence type="ECO:0000256" key="1">
    <source>
        <dbReference type="ARBA" id="ARBA00007992"/>
    </source>
</evidence>
<gene>
    <name evidence="7" type="ORF">DSL72_005222</name>
</gene>
<dbReference type="AlphaFoldDB" id="A0A8A3PF27"/>
<dbReference type="Gene3D" id="3.50.50.60">
    <property type="entry name" value="FAD/NAD(P)-binding domain"/>
    <property type="match status" value="1"/>
</dbReference>
<dbReference type="InterPro" id="IPR050493">
    <property type="entry name" value="FAD-dep_Monooxygenase_BioMet"/>
</dbReference>
<name>A0A8A3PF27_9HELO</name>
<evidence type="ECO:0000256" key="4">
    <source>
        <dbReference type="ARBA" id="ARBA00023002"/>
    </source>
</evidence>
<sequence>MSQGHSKRVVIIGCGIAGPVIAILLQKKGYTPIVVEKVRKLGDAGGSLFLQPNGLKVLNLVGLATAVTDNTPWAMQYWDKTHMGEVLGGGDFFGTLKDIYGQPACGTKRSLFNLALEKAVVDAGIEFHPGWKLASIEESGAAVVAVSEDGRRVEGSFLIGCDGIKAASRDILLRRKGYHEPEATYTGLVQTNGFSPTPKSLQNTMLNVFGPAAHLIHYPVSPTHSSWALTQRQNAEEKESWLLANAEQLAAQKASLLHQFGDWAAPIPELLAGAERLLKYGIFDRPGLNAEQWYDGRCILIGDAAHPTSPHLGQGANQAMEDCYHLQRLLPPAGSANFSTADLTKIFAEFAGLRQAKTALLVANARAQGERRVVPPDKMEDRNQSMRQVWKNPDLFYRAYDEVMRGPFDAVQH</sequence>
<comment type="similarity">
    <text evidence="1">Belongs to the paxM FAD-dependent monooxygenase family.</text>
</comment>
<dbReference type="GO" id="GO:0071949">
    <property type="term" value="F:FAD binding"/>
    <property type="evidence" value="ECO:0007669"/>
    <property type="project" value="InterPro"/>
</dbReference>
<organism evidence="7 8">
    <name type="scientific">Monilinia vaccinii-corymbosi</name>
    <dbReference type="NCBI Taxonomy" id="61207"/>
    <lineage>
        <taxon>Eukaryota</taxon>
        <taxon>Fungi</taxon>
        <taxon>Dikarya</taxon>
        <taxon>Ascomycota</taxon>
        <taxon>Pezizomycotina</taxon>
        <taxon>Leotiomycetes</taxon>
        <taxon>Helotiales</taxon>
        <taxon>Sclerotiniaceae</taxon>
        <taxon>Monilinia</taxon>
    </lineage>
</organism>
<dbReference type="Proteomes" id="UP000672032">
    <property type="component" value="Chromosome 4"/>
</dbReference>